<dbReference type="VEuPathDB" id="FungiDB:A1O9_06111"/>
<comment type="caution">
    <text evidence="2">The sequence shown here is derived from an EMBL/GenBank/DDBJ whole genome shotgun (WGS) entry which is preliminary data.</text>
</comment>
<feature type="region of interest" description="Disordered" evidence="1">
    <location>
        <begin position="324"/>
        <end position="350"/>
    </location>
</feature>
<evidence type="ECO:0008006" key="4">
    <source>
        <dbReference type="Google" id="ProtNLM"/>
    </source>
</evidence>
<dbReference type="HOGENOM" id="CLU_045011_8_0_1"/>
<dbReference type="Proteomes" id="UP000027920">
    <property type="component" value="Unassembled WGS sequence"/>
</dbReference>
<dbReference type="GO" id="GO:0005634">
    <property type="term" value="C:nucleus"/>
    <property type="evidence" value="ECO:0007669"/>
    <property type="project" value="TreeGrafter"/>
</dbReference>
<dbReference type="AlphaFoldDB" id="A0A072PRP4"/>
<dbReference type="RefSeq" id="XP_013260775.1">
    <property type="nucleotide sequence ID" value="XM_013405321.1"/>
</dbReference>
<dbReference type="InterPro" id="IPR044924">
    <property type="entry name" value="HAD-SF_hydro_IA_REG-2-like_cap"/>
</dbReference>
<dbReference type="PANTHER" id="PTHR46191:SF2">
    <property type="entry name" value="HALOACID DEHALOGENASE-LIKE HYDROLASE DOMAIN-CONTAINING PROTEIN 3"/>
    <property type="match status" value="1"/>
</dbReference>
<proteinExistence type="predicted"/>
<dbReference type="GeneID" id="25281028"/>
<organism evidence="2 3">
    <name type="scientific">Exophiala aquamarina CBS 119918</name>
    <dbReference type="NCBI Taxonomy" id="1182545"/>
    <lineage>
        <taxon>Eukaryota</taxon>
        <taxon>Fungi</taxon>
        <taxon>Dikarya</taxon>
        <taxon>Ascomycota</taxon>
        <taxon>Pezizomycotina</taxon>
        <taxon>Eurotiomycetes</taxon>
        <taxon>Chaetothyriomycetidae</taxon>
        <taxon>Chaetothyriales</taxon>
        <taxon>Herpotrichiellaceae</taxon>
        <taxon>Exophiala</taxon>
    </lineage>
</organism>
<sequence>MGHVNSILRIRHNAISNKRAVPMFVVSLDALGTLYRFREPVSVQYLNCARQCGLKTDISPQDLEKSFRTTFKHYTQTYPNYGKGKLESPREWWTGLINDAFVDATGLRTLPSHLGPTLYTHFSSEAAYQPYPDSFSFLKSMHALRKQYSDPEGPLLCVGVVTNSDSRVRPVLESMGFRVGLSEYGVTQEKETLRRTSDGISIIPPSLRLLSYDPGNDFDFLATSYDAGSEKPDGGIWAYAKGFIEDIAPTRAERALAVPQEPRQFSVSNSVAKNWRDSQEVMLELTRSERERVRICGGKVSWVHIGDELKKDYEGARKFGHEALHLEREREREREGAGRGGEANPAGGGIHTISSLEEAAMIVNVMAKAHFEANSARSAAGATSA</sequence>
<dbReference type="STRING" id="1182545.A0A072PRP4"/>
<gene>
    <name evidence="2" type="ORF">A1O9_06111</name>
</gene>
<dbReference type="SUPFAM" id="SSF56784">
    <property type="entry name" value="HAD-like"/>
    <property type="match status" value="1"/>
</dbReference>
<dbReference type="InterPro" id="IPR051828">
    <property type="entry name" value="HAD-like_hydrolase_domain"/>
</dbReference>
<evidence type="ECO:0000313" key="2">
    <source>
        <dbReference type="EMBL" id="KEF58185.1"/>
    </source>
</evidence>
<dbReference type="Gene3D" id="1.10.150.720">
    <property type="entry name" value="Haloacid dehalogenase-like hydrolase"/>
    <property type="match status" value="1"/>
</dbReference>
<reference evidence="2 3" key="1">
    <citation type="submission" date="2013-03" db="EMBL/GenBank/DDBJ databases">
        <title>The Genome Sequence of Exophiala aquamarina CBS 119918.</title>
        <authorList>
            <consortium name="The Broad Institute Genomics Platform"/>
            <person name="Cuomo C."/>
            <person name="de Hoog S."/>
            <person name="Gorbushina A."/>
            <person name="Walker B."/>
            <person name="Young S.K."/>
            <person name="Zeng Q."/>
            <person name="Gargeya S."/>
            <person name="Fitzgerald M."/>
            <person name="Haas B."/>
            <person name="Abouelleil A."/>
            <person name="Allen A.W."/>
            <person name="Alvarado L."/>
            <person name="Arachchi H.M."/>
            <person name="Berlin A.M."/>
            <person name="Chapman S.B."/>
            <person name="Gainer-Dewar J."/>
            <person name="Goldberg J."/>
            <person name="Griggs A."/>
            <person name="Gujja S."/>
            <person name="Hansen M."/>
            <person name="Howarth C."/>
            <person name="Imamovic A."/>
            <person name="Ireland A."/>
            <person name="Larimer J."/>
            <person name="McCowan C."/>
            <person name="Murphy C."/>
            <person name="Pearson M."/>
            <person name="Poon T.W."/>
            <person name="Priest M."/>
            <person name="Roberts A."/>
            <person name="Saif S."/>
            <person name="Shea T."/>
            <person name="Sisk P."/>
            <person name="Sykes S."/>
            <person name="Wortman J."/>
            <person name="Nusbaum C."/>
            <person name="Birren B."/>
        </authorList>
    </citation>
    <scope>NUCLEOTIDE SEQUENCE [LARGE SCALE GENOMIC DNA]</scope>
    <source>
        <strain evidence="2 3">CBS 119918</strain>
    </source>
</reference>
<dbReference type="Gene3D" id="3.40.50.1000">
    <property type="entry name" value="HAD superfamily/HAD-like"/>
    <property type="match status" value="1"/>
</dbReference>
<dbReference type="InterPro" id="IPR023214">
    <property type="entry name" value="HAD_sf"/>
</dbReference>
<name>A0A072PRP4_9EURO</name>
<dbReference type="InterPro" id="IPR036412">
    <property type="entry name" value="HAD-like_sf"/>
</dbReference>
<evidence type="ECO:0000313" key="3">
    <source>
        <dbReference type="Proteomes" id="UP000027920"/>
    </source>
</evidence>
<feature type="compositionally biased region" description="Basic and acidic residues" evidence="1">
    <location>
        <begin position="324"/>
        <end position="337"/>
    </location>
</feature>
<protein>
    <recommendedName>
        <fullName evidence="4">Haloacid dehalogenase, type II</fullName>
    </recommendedName>
</protein>
<dbReference type="OrthoDB" id="444127at2759"/>
<feature type="compositionally biased region" description="Gly residues" evidence="1">
    <location>
        <begin position="338"/>
        <end position="350"/>
    </location>
</feature>
<keyword evidence="3" id="KW-1185">Reference proteome</keyword>
<evidence type="ECO:0000256" key="1">
    <source>
        <dbReference type="SAM" id="MobiDB-lite"/>
    </source>
</evidence>
<accession>A0A072PRP4</accession>
<dbReference type="EMBL" id="AMGV01000004">
    <property type="protein sequence ID" value="KEF58185.1"/>
    <property type="molecule type" value="Genomic_DNA"/>
</dbReference>
<dbReference type="PANTHER" id="PTHR46191">
    <property type="match status" value="1"/>
</dbReference>